<dbReference type="PANTHER" id="PTHR32487:SF0">
    <property type="entry name" value="3-OXO-DELTA(4,5)-STEROID 5-BETA-REDUCTASE"/>
    <property type="match status" value="1"/>
</dbReference>
<reference evidence="2 3" key="1">
    <citation type="submission" date="2016-11" db="EMBL/GenBank/DDBJ databases">
        <authorList>
            <person name="Jaros S."/>
            <person name="Januszkiewicz K."/>
            <person name="Wedrychowicz H."/>
        </authorList>
    </citation>
    <scope>NUCLEOTIDE SEQUENCE [LARGE SCALE GENOMIC DNA]</scope>
    <source>
        <strain evidence="2 3">DSM 43832</strain>
    </source>
</reference>
<dbReference type="InterPro" id="IPR036291">
    <property type="entry name" value="NAD(P)-bd_dom_sf"/>
</dbReference>
<feature type="domain" description="PRISE-like Rossmann-fold" evidence="1">
    <location>
        <begin position="53"/>
        <end position="325"/>
    </location>
</feature>
<evidence type="ECO:0000313" key="3">
    <source>
        <dbReference type="Proteomes" id="UP000184363"/>
    </source>
</evidence>
<dbReference type="InterPro" id="IPR055222">
    <property type="entry name" value="PRISE-like_Rossmann-fold"/>
</dbReference>
<organism evidence="2 3">
    <name type="scientific">Pseudonocardia thermophila</name>
    <dbReference type="NCBI Taxonomy" id="1848"/>
    <lineage>
        <taxon>Bacteria</taxon>
        <taxon>Bacillati</taxon>
        <taxon>Actinomycetota</taxon>
        <taxon>Actinomycetes</taxon>
        <taxon>Pseudonocardiales</taxon>
        <taxon>Pseudonocardiaceae</taxon>
        <taxon>Pseudonocardia</taxon>
    </lineage>
</organism>
<dbReference type="SUPFAM" id="SSF51735">
    <property type="entry name" value="NAD(P)-binding Rossmann-fold domains"/>
    <property type="match status" value="1"/>
</dbReference>
<dbReference type="OrthoDB" id="4392084at2"/>
<gene>
    <name evidence="2" type="ORF">SAMN05443637_120123</name>
</gene>
<dbReference type="RefSeq" id="WP_073459496.1">
    <property type="nucleotide sequence ID" value="NZ_CALGVN010000030.1"/>
</dbReference>
<name>A0A1M6YMU9_PSETH</name>
<evidence type="ECO:0000313" key="2">
    <source>
        <dbReference type="EMBL" id="SHL19422.1"/>
    </source>
</evidence>
<dbReference type="Pfam" id="PF22917">
    <property type="entry name" value="PRISE"/>
    <property type="match status" value="1"/>
</dbReference>
<dbReference type="EMBL" id="FRAP01000020">
    <property type="protein sequence ID" value="SHL19422.1"/>
    <property type="molecule type" value="Genomic_DNA"/>
</dbReference>
<dbReference type="Proteomes" id="UP000184363">
    <property type="component" value="Unassembled WGS sequence"/>
</dbReference>
<dbReference type="AlphaFoldDB" id="A0A1M6YMU9"/>
<dbReference type="PANTHER" id="PTHR32487">
    <property type="entry name" value="3-OXO-DELTA(4,5)-STEROID 5-BETA-REDUCTASE"/>
    <property type="match status" value="1"/>
</dbReference>
<dbReference type="Gene3D" id="3.40.50.720">
    <property type="entry name" value="NAD(P)-binding Rossmann-like Domain"/>
    <property type="match status" value="1"/>
</dbReference>
<evidence type="ECO:0000259" key="1">
    <source>
        <dbReference type="Pfam" id="PF22917"/>
    </source>
</evidence>
<sequence length="346" mass="37842">MTRTALVVGASGVIGGRLAAHLRSRPGWEVIGLSRRPGPGRHVRADLFDVDSVRAALADQPPVTHVFYAAYRDRPTWAELVEPNVTMLRNVLAAVAGPALQHVSLMQGYKVYGAHLGPFDTPAREDDPPHMPPEFNVEQQQLVEEAAAAGGFSWSAIRPSVVAGFGLGYPMNIVNVLAVYAAISAELRVPLRFPGEPGAYHALLELTDAGLLAEATEWAATDPNAADQAFNIANGDLFRWRRLWPVIAEQFGLEVAPPLPMSLADVMADKGPVWDAMIDKYGLAPTPYADVSSWAFGDFVFSWDYDVFADTSKARRAGFHRYVDTEAMLVEQIGQLRERRIIPDRA</sequence>
<dbReference type="STRING" id="1848.SAMN05443637_120123"/>
<keyword evidence="3" id="KW-1185">Reference proteome</keyword>
<protein>
    <submittedName>
        <fullName evidence="2">Nucleoside-diphosphate-sugar epimerase</fullName>
    </submittedName>
</protein>
<proteinExistence type="predicted"/>
<dbReference type="CDD" id="cd08948">
    <property type="entry name" value="5beta-POR_like_SDR_a"/>
    <property type="match status" value="1"/>
</dbReference>
<accession>A0A1M6YMU9</accession>